<dbReference type="PANTHER" id="PTHR43143:SF5">
    <property type="entry name" value="SECRETED PROTEIN"/>
    <property type="match status" value="1"/>
</dbReference>
<dbReference type="RefSeq" id="WP_114370258.1">
    <property type="nucleotide sequence ID" value="NZ_QPEX01000034.1"/>
</dbReference>
<dbReference type="PANTHER" id="PTHR43143">
    <property type="entry name" value="METALLOPHOSPHOESTERASE, CALCINEURIN SUPERFAMILY"/>
    <property type="match status" value="1"/>
</dbReference>
<reference evidence="2 3" key="1">
    <citation type="submission" date="2018-07" db="EMBL/GenBank/DDBJ databases">
        <title>Comparative genomes isolates from brazilian mangrove.</title>
        <authorList>
            <person name="De Araujo J.E."/>
            <person name="Taketani R.G."/>
            <person name="Silva M.C.P."/>
            <person name="Lourenco M.V."/>
            <person name="Oliveira V.M."/>
            <person name="Andreote F.D."/>
        </authorList>
    </citation>
    <scope>NUCLEOTIDE SEQUENCE [LARGE SCALE GENOMIC DNA]</scope>
    <source>
        <strain evidence="2 3">HEX PRIS-MGV</strain>
    </source>
</reference>
<evidence type="ECO:0000313" key="2">
    <source>
        <dbReference type="EMBL" id="RCS44679.1"/>
    </source>
</evidence>
<sequence>MPRNFPALNRRTFLSGMASFPLLSQTDSLFAQETTPLHLPTDPSRGIRAGWTMVVFPDTQNYAKYQRNQAHFERMCRWVDQHLDAWRIGLVLHEGDFVEQNNIPTGGGKGGGDQHSESQWESAKRALGILENKVPIVFATGNHDYGIRNSESRETQVNDYFPITGNKLVSDGQGGGILLETCPNALGQPSLENAAYEVALPAGRKLLVVALEWGPRREAVAWAKQLVQREAYRNHTGVLLVHDFLTPDSIRDGQDGNHQRGGNPHTYPNGKNGNTHDGEELWQSLVHDAPQFQMVLNGHEMGSHVGRRVDPNAAGTPVHQMLFNAQGLGGGSFEKSNGGDGWMRLLTFEPDGVTLTVRTFSPLKLDAGESPWWNHPSWCFTLPIQPA</sequence>
<accession>A0A368KQW4</accession>
<dbReference type="Proteomes" id="UP000253562">
    <property type="component" value="Unassembled WGS sequence"/>
</dbReference>
<feature type="region of interest" description="Disordered" evidence="1">
    <location>
        <begin position="250"/>
        <end position="278"/>
    </location>
</feature>
<dbReference type="EMBL" id="QPEX01000034">
    <property type="protein sequence ID" value="RCS44679.1"/>
    <property type="molecule type" value="Genomic_DNA"/>
</dbReference>
<dbReference type="AlphaFoldDB" id="A0A368KQW4"/>
<gene>
    <name evidence="2" type="ORF">DTL42_17300</name>
</gene>
<evidence type="ECO:0000313" key="3">
    <source>
        <dbReference type="Proteomes" id="UP000253562"/>
    </source>
</evidence>
<name>A0A368KQW4_9BACT</name>
<organism evidence="2 3">
    <name type="scientific">Bremerella cremea</name>
    <dbReference type="NCBI Taxonomy" id="1031537"/>
    <lineage>
        <taxon>Bacteria</taxon>
        <taxon>Pseudomonadati</taxon>
        <taxon>Planctomycetota</taxon>
        <taxon>Planctomycetia</taxon>
        <taxon>Pirellulales</taxon>
        <taxon>Pirellulaceae</taxon>
        <taxon>Bremerella</taxon>
    </lineage>
</organism>
<dbReference type="InterPro" id="IPR029052">
    <property type="entry name" value="Metallo-depent_PP-like"/>
</dbReference>
<dbReference type="Gene3D" id="3.60.21.10">
    <property type="match status" value="1"/>
</dbReference>
<protein>
    <submittedName>
        <fullName evidence="2">Serine/threonine protein phosphatase</fullName>
    </submittedName>
</protein>
<evidence type="ECO:0000256" key="1">
    <source>
        <dbReference type="SAM" id="MobiDB-lite"/>
    </source>
</evidence>
<proteinExistence type="predicted"/>
<feature type="region of interest" description="Disordered" evidence="1">
    <location>
        <begin position="99"/>
        <end position="120"/>
    </location>
</feature>
<dbReference type="OrthoDB" id="9772095at2"/>
<dbReference type="InterPro" id="IPR051918">
    <property type="entry name" value="STPP_CPPED1"/>
</dbReference>
<comment type="caution">
    <text evidence="2">The sequence shown here is derived from an EMBL/GenBank/DDBJ whole genome shotgun (WGS) entry which is preliminary data.</text>
</comment>
<dbReference type="SUPFAM" id="SSF56300">
    <property type="entry name" value="Metallo-dependent phosphatases"/>
    <property type="match status" value="1"/>
</dbReference>